<comment type="caution">
    <text evidence="2">The sequence shown here is derived from an EMBL/GenBank/DDBJ whole genome shotgun (WGS) entry which is preliminary data.</text>
</comment>
<proteinExistence type="predicted"/>
<sequence>MEIIKIFFSSSFFIILGIIFWLKQPLDFIAGYDEKKIYNAQKLARNIGSVIILFGVEIAIVMILNLSGFEIESMLIGILGIISIILILLCYLGDRFKFHQQ</sequence>
<dbReference type="RefSeq" id="WP_200749780.1">
    <property type="nucleotide sequence ID" value="NZ_JAEOAH010000028.1"/>
</dbReference>
<dbReference type="Pfam" id="PF12650">
    <property type="entry name" value="DUF3784"/>
    <property type="match status" value="1"/>
</dbReference>
<dbReference type="EMBL" id="JAEOAH010000028">
    <property type="protein sequence ID" value="MBK3496305.1"/>
    <property type="molecule type" value="Genomic_DNA"/>
</dbReference>
<gene>
    <name evidence="2" type="ORF">JFL43_15835</name>
</gene>
<keyword evidence="1" id="KW-0472">Membrane</keyword>
<feature type="transmembrane region" description="Helical" evidence="1">
    <location>
        <begin position="6"/>
        <end position="22"/>
    </location>
</feature>
<feature type="transmembrane region" description="Helical" evidence="1">
    <location>
        <begin position="73"/>
        <end position="92"/>
    </location>
</feature>
<evidence type="ECO:0000313" key="2">
    <source>
        <dbReference type="EMBL" id="MBK3496305.1"/>
    </source>
</evidence>
<keyword evidence="1" id="KW-0812">Transmembrane</keyword>
<accession>A0ABS1HA78</accession>
<reference evidence="2 3" key="1">
    <citation type="submission" date="2020-12" db="EMBL/GenBank/DDBJ databases">
        <title>YIM B01967 draft genome.</title>
        <authorList>
            <person name="Yan X."/>
        </authorList>
    </citation>
    <scope>NUCLEOTIDE SEQUENCE [LARGE SCALE GENOMIC DNA]</scope>
    <source>
        <strain evidence="2 3">YIM B01967</strain>
    </source>
</reference>
<evidence type="ECO:0000256" key="1">
    <source>
        <dbReference type="SAM" id="Phobius"/>
    </source>
</evidence>
<protein>
    <submittedName>
        <fullName evidence="2">DUF3784 domain-containing protein</fullName>
    </submittedName>
</protein>
<name>A0ABS1HA78_9BACL</name>
<dbReference type="Proteomes" id="UP000618943">
    <property type="component" value="Unassembled WGS sequence"/>
</dbReference>
<dbReference type="InterPro" id="IPR017259">
    <property type="entry name" value="UCP037672"/>
</dbReference>
<keyword evidence="3" id="KW-1185">Reference proteome</keyword>
<organism evidence="2 3">
    <name type="scientific">Viridibacillus soli</name>
    <dbReference type="NCBI Taxonomy" id="2798301"/>
    <lineage>
        <taxon>Bacteria</taxon>
        <taxon>Bacillati</taxon>
        <taxon>Bacillota</taxon>
        <taxon>Bacilli</taxon>
        <taxon>Bacillales</taxon>
        <taxon>Caryophanaceae</taxon>
        <taxon>Viridibacillus</taxon>
    </lineage>
</organism>
<feature type="transmembrane region" description="Helical" evidence="1">
    <location>
        <begin position="43"/>
        <end position="67"/>
    </location>
</feature>
<evidence type="ECO:0000313" key="3">
    <source>
        <dbReference type="Proteomes" id="UP000618943"/>
    </source>
</evidence>
<keyword evidence="1" id="KW-1133">Transmembrane helix</keyword>